<dbReference type="OrthoDB" id="1641903at2759"/>
<dbReference type="OMA" id="CCHATVS"/>
<comment type="similarity">
    <text evidence="2">Belongs to the nucleobase:cation symporter-2 (NCS2) (TC 2.A.40) family.</text>
</comment>
<feature type="transmembrane region" description="Helical" evidence="6">
    <location>
        <begin position="108"/>
        <end position="129"/>
    </location>
</feature>
<dbReference type="PANTHER" id="PTHR11119">
    <property type="entry name" value="XANTHINE-URACIL / VITAMIN C PERMEASE FAMILY MEMBER"/>
    <property type="match status" value="1"/>
</dbReference>
<feature type="transmembrane region" description="Helical" evidence="6">
    <location>
        <begin position="225"/>
        <end position="242"/>
    </location>
</feature>
<dbReference type="AlphaFoldDB" id="A0A9W2ZPQ8"/>
<dbReference type="GeneID" id="106067363"/>
<protein>
    <submittedName>
        <fullName evidence="8">Solute carrier family 23 member 1-like</fullName>
    </submittedName>
</protein>
<keyword evidence="7" id="KW-1185">Reference proteome</keyword>
<dbReference type="GO" id="GO:0016020">
    <property type="term" value="C:membrane"/>
    <property type="evidence" value="ECO:0007669"/>
    <property type="project" value="UniProtKB-SubCell"/>
</dbReference>
<reference evidence="8" key="1">
    <citation type="submission" date="2025-08" db="UniProtKB">
        <authorList>
            <consortium name="RefSeq"/>
        </authorList>
    </citation>
    <scope>IDENTIFICATION</scope>
</reference>
<keyword evidence="4 6" id="KW-1133">Transmembrane helix</keyword>
<feature type="transmembrane region" description="Helical" evidence="6">
    <location>
        <begin position="248"/>
        <end position="266"/>
    </location>
</feature>
<comment type="subcellular location">
    <subcellularLocation>
        <location evidence="1">Membrane</location>
        <topology evidence="1">Multi-pass membrane protein</topology>
    </subcellularLocation>
</comment>
<feature type="transmembrane region" description="Helical" evidence="6">
    <location>
        <begin position="465"/>
        <end position="484"/>
    </location>
</feature>
<feature type="transmembrane region" description="Helical" evidence="6">
    <location>
        <begin position="349"/>
        <end position="371"/>
    </location>
</feature>
<feature type="transmembrane region" description="Helical" evidence="6">
    <location>
        <begin position="70"/>
        <end position="96"/>
    </location>
</feature>
<evidence type="ECO:0000256" key="5">
    <source>
        <dbReference type="ARBA" id="ARBA00023136"/>
    </source>
</evidence>
<evidence type="ECO:0000256" key="1">
    <source>
        <dbReference type="ARBA" id="ARBA00004141"/>
    </source>
</evidence>
<feature type="transmembrane region" description="Helical" evidence="6">
    <location>
        <begin position="496"/>
        <end position="513"/>
    </location>
</feature>
<dbReference type="RefSeq" id="XP_055876955.1">
    <property type="nucleotide sequence ID" value="XM_056020980.1"/>
</dbReference>
<proteinExistence type="inferred from homology"/>
<keyword evidence="5 6" id="KW-0472">Membrane</keyword>
<sequence length="619" mass="67776">MEEYTVVQQIDLKDQHILIGNGREGTKLLSTSPAEEDEENDQKEDITVTVELEDKKPLIYRISEVPPPHLLIFFALQQCLLSIGSPLAVTIIVAEVICAQQDEAIKTYILSSSFLMIGVSTFAMSTFGVRLPVFQGPASTYLIPLIAMSTLPEWKCPNIFKDSRHDNITVLMADVGNGTVIPAREVIENKLAQLSGSLMLAGGLHFLIGATGLIGILIRYIGPITIVPTVTLVGLFIYKAAVKFCETNWLLSCITCAVNLILSLYLSKRQTPIPMWNRKQGFHILWFPFHQVFSVLLSIIIGWIVALILTVAGTMSDDPDSIEQFARTDARLHIVHESDWFIFPYPGKVGSFSFSLGAFISFFMATIGSVLDSIGDYNAIARICRVPPPPRYAFNRGIAVEGLMSFFSGAMGCCHATVSYGGNIGAMGITRVVSRSVFQMCGLLFILFAVFAKLGAVFIAIPYPVIGGSSLISMGIFIGVVLSYLQTVDLNSQRNLAIIGTALLLGMMLPYWITNNPQAIDTGSDDLNNAITMLLSNPSFVGGTFAFVLDNTVPGTLKERGMLHQLRELNPDEFADDDETYEDGLETYDLISSLPSCLANSSLARRLSTFNKRKTSVGR</sequence>
<dbReference type="Pfam" id="PF00860">
    <property type="entry name" value="Xan_ur_permease"/>
    <property type="match status" value="1"/>
</dbReference>
<name>A0A9W2ZPQ8_BIOGL</name>
<feature type="transmembrane region" description="Helical" evidence="6">
    <location>
        <begin position="437"/>
        <end position="459"/>
    </location>
</feature>
<evidence type="ECO:0000256" key="3">
    <source>
        <dbReference type="ARBA" id="ARBA00022692"/>
    </source>
</evidence>
<keyword evidence="3 6" id="KW-0812">Transmembrane</keyword>
<dbReference type="Proteomes" id="UP001165740">
    <property type="component" value="Chromosome 1"/>
</dbReference>
<dbReference type="InterPro" id="IPR006043">
    <property type="entry name" value="NCS2"/>
</dbReference>
<organism evidence="7 8">
    <name type="scientific">Biomphalaria glabrata</name>
    <name type="common">Bloodfluke planorb</name>
    <name type="synonym">Freshwater snail</name>
    <dbReference type="NCBI Taxonomy" id="6526"/>
    <lineage>
        <taxon>Eukaryota</taxon>
        <taxon>Metazoa</taxon>
        <taxon>Spiralia</taxon>
        <taxon>Lophotrochozoa</taxon>
        <taxon>Mollusca</taxon>
        <taxon>Gastropoda</taxon>
        <taxon>Heterobranchia</taxon>
        <taxon>Euthyneura</taxon>
        <taxon>Panpulmonata</taxon>
        <taxon>Hygrophila</taxon>
        <taxon>Lymnaeoidea</taxon>
        <taxon>Planorbidae</taxon>
        <taxon>Biomphalaria</taxon>
    </lineage>
</organism>
<evidence type="ECO:0000256" key="6">
    <source>
        <dbReference type="SAM" id="Phobius"/>
    </source>
</evidence>
<evidence type="ECO:0000313" key="8">
    <source>
        <dbReference type="RefSeq" id="XP_055876955.1"/>
    </source>
</evidence>
<dbReference type="GO" id="GO:0022857">
    <property type="term" value="F:transmembrane transporter activity"/>
    <property type="evidence" value="ECO:0007669"/>
    <property type="project" value="InterPro"/>
</dbReference>
<feature type="transmembrane region" description="Helical" evidence="6">
    <location>
        <begin position="287"/>
        <end position="312"/>
    </location>
</feature>
<evidence type="ECO:0000256" key="4">
    <source>
        <dbReference type="ARBA" id="ARBA00022989"/>
    </source>
</evidence>
<feature type="transmembrane region" description="Helical" evidence="6">
    <location>
        <begin position="198"/>
        <end position="218"/>
    </location>
</feature>
<evidence type="ECO:0000256" key="2">
    <source>
        <dbReference type="ARBA" id="ARBA00008821"/>
    </source>
</evidence>
<gene>
    <name evidence="8" type="primary">LOC106067363</name>
</gene>
<accession>A0A9W2ZPQ8</accession>
<evidence type="ECO:0000313" key="7">
    <source>
        <dbReference type="Proteomes" id="UP001165740"/>
    </source>
</evidence>